<name>A0A9X3LU80_9CORY</name>
<evidence type="ECO:0000256" key="2">
    <source>
        <dbReference type="ARBA" id="ARBA00022741"/>
    </source>
</evidence>
<evidence type="ECO:0000256" key="3">
    <source>
        <dbReference type="ARBA" id="ARBA00022840"/>
    </source>
</evidence>
<evidence type="ECO:0000313" key="6">
    <source>
        <dbReference type="Proteomes" id="UP001146468"/>
    </source>
</evidence>
<dbReference type="AlphaFoldDB" id="A0A9X3LU80"/>
<dbReference type="GO" id="GO:0016887">
    <property type="term" value="F:ATP hydrolysis activity"/>
    <property type="evidence" value="ECO:0007669"/>
    <property type="project" value="InterPro"/>
</dbReference>
<feature type="domain" description="ABC transporter" evidence="4">
    <location>
        <begin position="356"/>
        <end position="549"/>
    </location>
</feature>
<evidence type="ECO:0000259" key="4">
    <source>
        <dbReference type="PROSITE" id="PS50893"/>
    </source>
</evidence>
<feature type="domain" description="ABC transporter" evidence="4">
    <location>
        <begin position="6"/>
        <end position="256"/>
    </location>
</feature>
<keyword evidence="6" id="KW-1185">Reference proteome</keyword>
<accession>A0A9X3LU80</accession>
<evidence type="ECO:0000256" key="1">
    <source>
        <dbReference type="ARBA" id="ARBA00022737"/>
    </source>
</evidence>
<comment type="caution">
    <text evidence="5">The sequence shown here is derived from an EMBL/GenBank/DDBJ whole genome shotgun (WGS) entry which is preliminary data.</text>
</comment>
<protein>
    <submittedName>
        <fullName evidence="5">ATP-binding cassette domain-containing protein</fullName>
    </submittedName>
</protein>
<dbReference type="CDD" id="cd03221">
    <property type="entry name" value="ABCF_EF-3"/>
    <property type="match status" value="1"/>
</dbReference>
<dbReference type="InterPro" id="IPR003439">
    <property type="entry name" value="ABC_transporter-like_ATP-bd"/>
</dbReference>
<dbReference type="Gene3D" id="3.40.50.300">
    <property type="entry name" value="P-loop containing nucleotide triphosphate hydrolases"/>
    <property type="match status" value="3"/>
</dbReference>
<dbReference type="InterPro" id="IPR017871">
    <property type="entry name" value="ABC_transporter-like_CS"/>
</dbReference>
<dbReference type="EMBL" id="JAKMUS010000002">
    <property type="protein sequence ID" value="MCZ9293260.1"/>
    <property type="molecule type" value="Genomic_DNA"/>
</dbReference>
<dbReference type="RefSeq" id="WP_269964722.1">
    <property type="nucleotide sequence ID" value="NZ_JAKMUS010000002.1"/>
</dbReference>
<dbReference type="PANTHER" id="PTHR19211:SF14">
    <property type="entry name" value="ATP-BINDING CASSETTE SUB-FAMILY F MEMBER 1"/>
    <property type="match status" value="1"/>
</dbReference>
<evidence type="ECO:0000313" key="5">
    <source>
        <dbReference type="EMBL" id="MCZ9293260.1"/>
    </source>
</evidence>
<dbReference type="FunFam" id="3.40.50.300:FF:000011">
    <property type="entry name" value="Putative ABC transporter ATP-binding component"/>
    <property type="match status" value="1"/>
</dbReference>
<dbReference type="SUPFAM" id="SSF52540">
    <property type="entry name" value="P-loop containing nucleoside triphosphate hydrolases"/>
    <property type="match status" value="2"/>
</dbReference>
<reference evidence="5" key="1">
    <citation type="submission" date="2022-02" db="EMBL/GenBank/DDBJ databases">
        <title>Corynebacterium sp. from urogenital microbiome.</title>
        <authorList>
            <person name="Cappelli E.A."/>
            <person name="Ribeiro T.G."/>
            <person name="Peixe L."/>
        </authorList>
    </citation>
    <scope>NUCLEOTIDE SEQUENCE</scope>
    <source>
        <strain evidence="5">C8Ua_172</strain>
    </source>
</reference>
<organism evidence="5 6">
    <name type="scientific">Corynebacterium meitnerae</name>
    <dbReference type="NCBI Taxonomy" id="2913498"/>
    <lineage>
        <taxon>Bacteria</taxon>
        <taxon>Bacillati</taxon>
        <taxon>Actinomycetota</taxon>
        <taxon>Actinomycetes</taxon>
        <taxon>Mycobacteriales</taxon>
        <taxon>Corynebacteriaceae</taxon>
        <taxon>Corynebacterium</taxon>
    </lineage>
</organism>
<dbReference type="PROSITE" id="PS00211">
    <property type="entry name" value="ABC_TRANSPORTER_1"/>
    <property type="match status" value="2"/>
</dbReference>
<dbReference type="SMART" id="SM00382">
    <property type="entry name" value="AAA"/>
    <property type="match status" value="2"/>
</dbReference>
<keyword evidence="3 5" id="KW-0067">ATP-binding</keyword>
<dbReference type="GO" id="GO:0005524">
    <property type="term" value="F:ATP binding"/>
    <property type="evidence" value="ECO:0007669"/>
    <property type="project" value="UniProtKB-KW"/>
</dbReference>
<dbReference type="PANTHER" id="PTHR19211">
    <property type="entry name" value="ATP-BINDING TRANSPORT PROTEIN-RELATED"/>
    <property type="match status" value="1"/>
</dbReference>
<gene>
    <name evidence="5" type="ORF">L8U60_01990</name>
</gene>
<dbReference type="InterPro" id="IPR050611">
    <property type="entry name" value="ABCF"/>
</dbReference>
<sequence length="553" mass="60788">MRHTHIGVDGLSFSYPDGHRVLTDVSFAVPSGSVTGLIGENGAGKSTLLSLISGDLKPTAGTIITPELTGFIAQETSLPFSEPAQSLIDESVHELRGVERAITELSELMAEDPEKYSDQFDAALARAENSGVWELDARIAAVLAGLGLANVELSTPLGEMSGGQRRRFALAALLLRPVDAMVLDEPTNHLDDEAVDFLIEELRAFKGPVLAASHDRFFLDSACDGLVDLDPGLGAEGGFGEETRQGARFSGSFSDYLVARESRRNRWATDYAAQEHERARLEKAAAITDEDVFHSFESKTETRKAAKFYADRAAKTIGGRRKSAENRLEALERREIPAPPKRLRFQGLPSHTATSLGVPAVVTKDLAVEDRLAPLTIKVQPGQQLLVEGPNGAGKSTLLKILDGELTDYSGELHMPEEMTVARLEQDDTWTDLSVTALDMLPEIVEMGLMTQEQAEQPLQDLSLGQRRRVSLGLILSSPPDLLLLDEPTNHLSLALAEELEEALLDFEGTVIITSHDRWVRRQWRRRIAEKDQRATILTLSTLWTEEVWREES</sequence>
<dbReference type="InterPro" id="IPR027417">
    <property type="entry name" value="P-loop_NTPase"/>
</dbReference>
<dbReference type="Pfam" id="PF00005">
    <property type="entry name" value="ABC_tran"/>
    <property type="match status" value="2"/>
</dbReference>
<keyword evidence="1" id="KW-0677">Repeat</keyword>
<dbReference type="InterPro" id="IPR003593">
    <property type="entry name" value="AAA+_ATPase"/>
</dbReference>
<dbReference type="Proteomes" id="UP001146468">
    <property type="component" value="Unassembled WGS sequence"/>
</dbReference>
<proteinExistence type="predicted"/>
<dbReference type="PROSITE" id="PS50893">
    <property type="entry name" value="ABC_TRANSPORTER_2"/>
    <property type="match status" value="2"/>
</dbReference>
<keyword evidence="2" id="KW-0547">Nucleotide-binding</keyword>